<gene>
    <name evidence="1" type="ORF">LFWB_3790</name>
    <name evidence="2" type="ORF">LFWB_3860</name>
</gene>
<accession>A0A975ILY8</accession>
<keyword evidence="3" id="KW-1185">Reference proteome</keyword>
<reference evidence="1" key="1">
    <citation type="submission" date="2020-06" db="EMBL/GenBank/DDBJ databases">
        <title>Complete genome sequence of Candidatus Phytoplasma luffae NCHU2019.</title>
        <authorList>
            <person name="Cho S.-T."/>
            <person name="Tan C.-M."/>
            <person name="Li J.-R."/>
            <person name="Chien Y.-Y."/>
            <person name="Chiu Y.-C."/>
            <person name="Yang J.-Y."/>
            <person name="Kuo C.-H."/>
        </authorList>
    </citation>
    <scope>NUCLEOTIDE SEQUENCE</scope>
    <source>
        <strain evidence="1">NCHU2019</strain>
    </source>
</reference>
<dbReference type="AlphaFoldDB" id="A0A975ILY8"/>
<proteinExistence type="predicted"/>
<dbReference type="EMBL" id="CP054393">
    <property type="protein sequence ID" value="QTX02947.1"/>
    <property type="molecule type" value="Genomic_DNA"/>
</dbReference>
<dbReference type="KEGG" id="pluf:LFWB_3790"/>
<dbReference type="Proteomes" id="UP000672038">
    <property type="component" value="Chromosome"/>
</dbReference>
<dbReference type="RefSeq" id="WP_210954473.1">
    <property type="nucleotide sequence ID" value="NZ_CP054393.1"/>
</dbReference>
<evidence type="ECO:0000313" key="1">
    <source>
        <dbReference type="EMBL" id="QTX02947.1"/>
    </source>
</evidence>
<dbReference type="EMBL" id="CP054393">
    <property type="protein sequence ID" value="QTX02954.1"/>
    <property type="molecule type" value="Genomic_DNA"/>
</dbReference>
<name>A0A975ILY8_LOWBP</name>
<evidence type="ECO:0000313" key="3">
    <source>
        <dbReference type="Proteomes" id="UP000672038"/>
    </source>
</evidence>
<organism evidence="1 3">
    <name type="scientific">Loofah witches'-broom phytoplasma</name>
    <dbReference type="NCBI Taxonomy" id="35773"/>
    <lineage>
        <taxon>Bacteria</taxon>
        <taxon>Bacillati</taxon>
        <taxon>Mycoplasmatota</taxon>
        <taxon>Mollicutes</taxon>
        <taxon>Acholeplasmatales</taxon>
        <taxon>Acholeplasmataceae</taxon>
        <taxon>Candidatus Phytoplasma</taxon>
        <taxon>16SrVIII (Loofah witches'-broom group)</taxon>
    </lineage>
</organism>
<evidence type="ECO:0000313" key="2">
    <source>
        <dbReference type="EMBL" id="QTX02954.1"/>
    </source>
</evidence>
<dbReference type="KEGG" id="pluf:LFWB_3860"/>
<sequence length="68" mass="8623">MATILYFNYSFFCYLFEEDEKKYEKDEKKYEEEEKQYINKIVKQKKSFLVKYVHNWHEIEPRLILNET</sequence>
<protein>
    <submittedName>
        <fullName evidence="1">Uncharacterized protein</fullName>
    </submittedName>
</protein>